<gene>
    <name evidence="1" type="ORF">EV386_0651</name>
</gene>
<dbReference type="InterPro" id="IPR036028">
    <property type="entry name" value="SH3-like_dom_sf"/>
</dbReference>
<sequence length="134" mass="14652">MTEPAPLTHVVIESDPQYDDPAPIRILPGQVVTVTQETATEFPAFVHVTTPRGEGWVPRRHLDGARPAAAVLRAYDTTVLMPQVGDRVAAVEEDTDSGWTWCRDQVGREGWVMTRALRPLSVGGGRINPVRISG</sequence>
<keyword evidence="2" id="KW-1185">Reference proteome</keyword>
<accession>A0A4Q7LYN8</accession>
<protein>
    <recommendedName>
        <fullName evidence="3">SH3 domain-containing protein</fullName>
    </recommendedName>
</protein>
<proteinExistence type="predicted"/>
<dbReference type="Proteomes" id="UP000293852">
    <property type="component" value="Unassembled WGS sequence"/>
</dbReference>
<dbReference type="OrthoDB" id="1030757at2"/>
<organism evidence="1 2">
    <name type="scientific">Xylanimonas ulmi</name>
    <dbReference type="NCBI Taxonomy" id="228973"/>
    <lineage>
        <taxon>Bacteria</taxon>
        <taxon>Bacillati</taxon>
        <taxon>Actinomycetota</taxon>
        <taxon>Actinomycetes</taxon>
        <taxon>Micrococcales</taxon>
        <taxon>Promicromonosporaceae</taxon>
        <taxon>Xylanimonas</taxon>
    </lineage>
</organism>
<name>A0A4Q7LYN8_9MICO</name>
<evidence type="ECO:0000313" key="1">
    <source>
        <dbReference type="EMBL" id="RZS60396.1"/>
    </source>
</evidence>
<evidence type="ECO:0000313" key="2">
    <source>
        <dbReference type="Proteomes" id="UP000293852"/>
    </source>
</evidence>
<dbReference type="EMBL" id="SGWX01000001">
    <property type="protein sequence ID" value="RZS60396.1"/>
    <property type="molecule type" value="Genomic_DNA"/>
</dbReference>
<dbReference type="RefSeq" id="WP_130412280.1">
    <property type="nucleotide sequence ID" value="NZ_SGWX01000001.1"/>
</dbReference>
<reference evidence="1 2" key="1">
    <citation type="submission" date="2019-02" db="EMBL/GenBank/DDBJ databases">
        <title>Sequencing the genomes of 1000 actinobacteria strains.</title>
        <authorList>
            <person name="Klenk H.-P."/>
        </authorList>
    </citation>
    <scope>NUCLEOTIDE SEQUENCE [LARGE SCALE GENOMIC DNA]</scope>
    <source>
        <strain evidence="1 2">DSM 16932</strain>
    </source>
</reference>
<evidence type="ECO:0008006" key="3">
    <source>
        <dbReference type="Google" id="ProtNLM"/>
    </source>
</evidence>
<comment type="caution">
    <text evidence="1">The sequence shown here is derived from an EMBL/GenBank/DDBJ whole genome shotgun (WGS) entry which is preliminary data.</text>
</comment>
<dbReference type="SUPFAM" id="SSF50044">
    <property type="entry name" value="SH3-domain"/>
    <property type="match status" value="1"/>
</dbReference>
<dbReference type="AlphaFoldDB" id="A0A4Q7LYN8"/>